<dbReference type="InterPro" id="IPR005119">
    <property type="entry name" value="LysR_subst-bd"/>
</dbReference>
<keyword evidence="2" id="KW-0805">Transcription regulation</keyword>
<keyword evidence="4" id="KW-0804">Transcription</keyword>
<dbReference type="InterPro" id="IPR000847">
    <property type="entry name" value="LysR_HTH_N"/>
</dbReference>
<comment type="caution">
    <text evidence="6">The sequence shown here is derived from an EMBL/GenBank/DDBJ whole genome shotgun (WGS) entry which is preliminary data.</text>
</comment>
<feature type="domain" description="HTH lysR-type" evidence="5">
    <location>
        <begin position="1"/>
        <end position="58"/>
    </location>
</feature>
<dbReference type="InterPro" id="IPR036390">
    <property type="entry name" value="WH_DNA-bd_sf"/>
</dbReference>
<dbReference type="PROSITE" id="PS50931">
    <property type="entry name" value="HTH_LYSR"/>
    <property type="match status" value="1"/>
</dbReference>
<sequence length="287" mass="32679">MDIELARTFLHIVHTGSFIAAATRLHVTQTAVTARVQNLESQLGCSLFIRNRAGARLTNDGERFVGYASQLVQTWDAARRDLPLPEGAKETIAIGAEISLSNPLLLQWTMQIRQTLPSHTLRVEVGDGTVLQSQLERGLLDAALVYRPEYWAGMQVEQILEEKLIQISSTRNAEPYVYVDWGLDFRKEHDAALPDRARNSMSFNLGPLALQYILQCGGTGYFRTRVTRRALAEGRIKIVENAPEFSYPVFLIYSRQRKSEIMEKIFDLLKKVVKEEADWTEHWEFTP</sequence>
<dbReference type="PANTHER" id="PTHR30579:SF8">
    <property type="entry name" value="HTH-TYPE TRANSCRIPTIONAL REGULATOR HDFR"/>
    <property type="match status" value="1"/>
</dbReference>
<keyword evidence="3" id="KW-0238">DNA-binding</keyword>
<dbReference type="Proteomes" id="UP001596379">
    <property type="component" value="Unassembled WGS sequence"/>
</dbReference>
<evidence type="ECO:0000259" key="5">
    <source>
        <dbReference type="PROSITE" id="PS50931"/>
    </source>
</evidence>
<dbReference type="InterPro" id="IPR036388">
    <property type="entry name" value="WH-like_DNA-bd_sf"/>
</dbReference>
<evidence type="ECO:0000313" key="6">
    <source>
        <dbReference type="EMBL" id="MFC7298882.1"/>
    </source>
</evidence>
<dbReference type="Gene3D" id="3.40.190.10">
    <property type="entry name" value="Periplasmic binding protein-like II"/>
    <property type="match status" value="1"/>
</dbReference>
<organism evidence="6 7">
    <name type="scientific">Herminiimonas aquatilis</name>
    <dbReference type="NCBI Taxonomy" id="345342"/>
    <lineage>
        <taxon>Bacteria</taxon>
        <taxon>Pseudomonadati</taxon>
        <taxon>Pseudomonadota</taxon>
        <taxon>Betaproteobacteria</taxon>
        <taxon>Burkholderiales</taxon>
        <taxon>Oxalobacteraceae</taxon>
        <taxon>Herminiimonas</taxon>
    </lineage>
</organism>
<dbReference type="PRINTS" id="PR00039">
    <property type="entry name" value="HTHLYSR"/>
</dbReference>
<dbReference type="EMBL" id="JBHTCC010000002">
    <property type="protein sequence ID" value="MFC7298882.1"/>
    <property type="molecule type" value="Genomic_DNA"/>
</dbReference>
<evidence type="ECO:0000256" key="4">
    <source>
        <dbReference type="ARBA" id="ARBA00023163"/>
    </source>
</evidence>
<dbReference type="RefSeq" id="WP_382234410.1">
    <property type="nucleotide sequence ID" value="NZ_JBHTCC010000002.1"/>
</dbReference>
<accession>A0ABW2J6B0</accession>
<evidence type="ECO:0000256" key="1">
    <source>
        <dbReference type="ARBA" id="ARBA00009437"/>
    </source>
</evidence>
<dbReference type="SUPFAM" id="SSF46785">
    <property type="entry name" value="Winged helix' DNA-binding domain"/>
    <property type="match status" value="1"/>
</dbReference>
<protein>
    <submittedName>
        <fullName evidence="6">LysR family transcriptional regulator</fullName>
    </submittedName>
</protein>
<gene>
    <name evidence="6" type="ORF">ACFQO0_10600</name>
</gene>
<dbReference type="InterPro" id="IPR050176">
    <property type="entry name" value="LTTR"/>
</dbReference>
<reference evidence="7" key="1">
    <citation type="journal article" date="2019" name="Int. J. Syst. Evol. Microbiol.">
        <title>The Global Catalogue of Microorganisms (GCM) 10K type strain sequencing project: providing services to taxonomists for standard genome sequencing and annotation.</title>
        <authorList>
            <consortium name="The Broad Institute Genomics Platform"/>
            <consortium name="The Broad Institute Genome Sequencing Center for Infectious Disease"/>
            <person name="Wu L."/>
            <person name="Ma J."/>
        </authorList>
    </citation>
    <scope>NUCLEOTIDE SEQUENCE [LARGE SCALE GENOMIC DNA]</scope>
    <source>
        <strain evidence="7">CCUG 36956</strain>
    </source>
</reference>
<name>A0ABW2J6B0_9BURK</name>
<keyword evidence="7" id="KW-1185">Reference proteome</keyword>
<dbReference type="Pfam" id="PF00126">
    <property type="entry name" value="HTH_1"/>
    <property type="match status" value="1"/>
</dbReference>
<dbReference type="Gene3D" id="1.10.10.10">
    <property type="entry name" value="Winged helix-like DNA-binding domain superfamily/Winged helix DNA-binding domain"/>
    <property type="match status" value="1"/>
</dbReference>
<evidence type="ECO:0000256" key="2">
    <source>
        <dbReference type="ARBA" id="ARBA00023015"/>
    </source>
</evidence>
<dbReference type="PANTHER" id="PTHR30579">
    <property type="entry name" value="TRANSCRIPTIONAL REGULATOR"/>
    <property type="match status" value="1"/>
</dbReference>
<comment type="similarity">
    <text evidence="1">Belongs to the LysR transcriptional regulatory family.</text>
</comment>
<dbReference type="SUPFAM" id="SSF53850">
    <property type="entry name" value="Periplasmic binding protein-like II"/>
    <property type="match status" value="1"/>
</dbReference>
<evidence type="ECO:0000313" key="7">
    <source>
        <dbReference type="Proteomes" id="UP001596379"/>
    </source>
</evidence>
<evidence type="ECO:0000256" key="3">
    <source>
        <dbReference type="ARBA" id="ARBA00023125"/>
    </source>
</evidence>
<dbReference type="Pfam" id="PF03466">
    <property type="entry name" value="LysR_substrate"/>
    <property type="match status" value="1"/>
</dbReference>
<proteinExistence type="inferred from homology"/>